<evidence type="ECO:0000313" key="3">
    <source>
        <dbReference type="EMBL" id="MBB4735832.1"/>
    </source>
</evidence>
<feature type="transmembrane region" description="Helical" evidence="2">
    <location>
        <begin position="48"/>
        <end position="70"/>
    </location>
</feature>
<keyword evidence="2" id="KW-0812">Transmembrane</keyword>
<dbReference type="EMBL" id="JACHNA010000001">
    <property type="protein sequence ID" value="MBB4735832.1"/>
    <property type="molecule type" value="Genomic_DNA"/>
</dbReference>
<protein>
    <submittedName>
        <fullName evidence="3">Flp pilus assembly pilin Flp</fullName>
    </submittedName>
</protein>
<keyword evidence="2" id="KW-0472">Membrane</keyword>
<accession>A0A7W7GPE3</accession>
<comment type="caution">
    <text evidence="3">The sequence shown here is derived from an EMBL/GenBank/DDBJ whole genome shotgun (WGS) entry which is preliminary data.</text>
</comment>
<dbReference type="InterPro" id="IPR049790">
    <property type="entry name" value="Rv3655c/TadE"/>
</dbReference>
<reference evidence="3 4" key="1">
    <citation type="submission" date="2020-08" db="EMBL/GenBank/DDBJ databases">
        <title>Sequencing the genomes of 1000 actinobacteria strains.</title>
        <authorList>
            <person name="Klenk H.-P."/>
        </authorList>
    </citation>
    <scope>NUCLEOTIDE SEQUENCE [LARGE SCALE GENOMIC DNA]</scope>
    <source>
        <strain evidence="3 4">DSM 23974</strain>
    </source>
</reference>
<keyword evidence="4" id="KW-1185">Reference proteome</keyword>
<gene>
    <name evidence="3" type="ORF">HDA30_001340</name>
</gene>
<feature type="region of interest" description="Disordered" evidence="1">
    <location>
        <begin position="141"/>
        <end position="172"/>
    </location>
</feature>
<evidence type="ECO:0000256" key="2">
    <source>
        <dbReference type="SAM" id="Phobius"/>
    </source>
</evidence>
<sequence>MSDHLDHGSRPGRHVVARAGRPPRRVSVRRGRRPAHTRSDHGAVTAEYAVLLPTVVLVLVALVATAAVGVQQVRSQDAAGSAARILARGDGETAAAEAVRRMAGESARLEHTEADGWVSVSVTHAGPGPLGWFDGVRLSAEASAPQQWPEDASDEAGGADEASAPGGNGAGP</sequence>
<dbReference type="Proteomes" id="UP000540191">
    <property type="component" value="Unassembled WGS sequence"/>
</dbReference>
<dbReference type="RefSeq" id="WP_158496485.1">
    <property type="nucleotide sequence ID" value="NZ_JACHNA010000001.1"/>
</dbReference>
<dbReference type="AlphaFoldDB" id="A0A7W7GPE3"/>
<feature type="region of interest" description="Disordered" evidence="1">
    <location>
        <begin position="1"/>
        <end position="40"/>
    </location>
</feature>
<keyword evidence="2" id="KW-1133">Transmembrane helix</keyword>
<evidence type="ECO:0000313" key="4">
    <source>
        <dbReference type="Proteomes" id="UP000540191"/>
    </source>
</evidence>
<proteinExistence type="predicted"/>
<evidence type="ECO:0000256" key="1">
    <source>
        <dbReference type="SAM" id="MobiDB-lite"/>
    </source>
</evidence>
<feature type="compositionally biased region" description="Basic residues" evidence="1">
    <location>
        <begin position="10"/>
        <end position="36"/>
    </location>
</feature>
<name>A0A7W7GPE3_9MICC</name>
<dbReference type="NCBIfam" id="NF041390">
    <property type="entry name" value="TadE_Rv3655c"/>
    <property type="match status" value="1"/>
</dbReference>
<organism evidence="3 4">
    <name type="scientific">Micrococcus cohnii</name>
    <dbReference type="NCBI Taxonomy" id="993416"/>
    <lineage>
        <taxon>Bacteria</taxon>
        <taxon>Bacillati</taxon>
        <taxon>Actinomycetota</taxon>
        <taxon>Actinomycetes</taxon>
        <taxon>Micrococcales</taxon>
        <taxon>Micrococcaceae</taxon>
        <taxon>Micrococcus</taxon>
    </lineage>
</organism>